<dbReference type="AlphaFoldDB" id="A0A9D2QZJ6"/>
<proteinExistence type="predicted"/>
<evidence type="ECO:0000313" key="1">
    <source>
        <dbReference type="EMBL" id="HJD32644.1"/>
    </source>
</evidence>
<protein>
    <submittedName>
        <fullName evidence="1">Uncharacterized protein</fullName>
    </submittedName>
</protein>
<organism evidence="1 2">
    <name type="scientific">Candidatus Eisenbergiella stercorigallinarum</name>
    <dbReference type="NCBI Taxonomy" id="2838557"/>
    <lineage>
        <taxon>Bacteria</taxon>
        <taxon>Bacillati</taxon>
        <taxon>Bacillota</taxon>
        <taxon>Clostridia</taxon>
        <taxon>Lachnospirales</taxon>
        <taxon>Lachnospiraceae</taxon>
        <taxon>Eisenbergiella</taxon>
    </lineage>
</organism>
<evidence type="ECO:0000313" key="2">
    <source>
        <dbReference type="Proteomes" id="UP000823851"/>
    </source>
</evidence>
<sequence length="114" mass="13415">MDIYDGSICDFSAAVYLLLVFSWILKDPDIEKGFGSRTCRMLLLLYMKADLAVAWGLEYAKLTVERLCRAYHVPAAGAQRLSDKRERLREYRCRMRLDGQAYRRRERYNRKIPG</sequence>
<comment type="caution">
    <text evidence="1">The sequence shown here is derived from an EMBL/GenBank/DDBJ whole genome shotgun (WGS) entry which is preliminary data.</text>
</comment>
<dbReference type="EMBL" id="DWUW01000343">
    <property type="protein sequence ID" value="HJD32644.1"/>
    <property type="molecule type" value="Genomic_DNA"/>
</dbReference>
<dbReference type="Proteomes" id="UP000823851">
    <property type="component" value="Unassembled WGS sequence"/>
</dbReference>
<reference evidence="1" key="1">
    <citation type="journal article" date="2021" name="PeerJ">
        <title>Extensive microbial diversity within the chicken gut microbiome revealed by metagenomics and culture.</title>
        <authorList>
            <person name="Gilroy R."/>
            <person name="Ravi A."/>
            <person name="Getino M."/>
            <person name="Pursley I."/>
            <person name="Horton D.L."/>
            <person name="Alikhan N.F."/>
            <person name="Baker D."/>
            <person name="Gharbi K."/>
            <person name="Hall N."/>
            <person name="Watson M."/>
            <person name="Adriaenssens E.M."/>
            <person name="Foster-Nyarko E."/>
            <person name="Jarju S."/>
            <person name="Secka A."/>
            <person name="Antonio M."/>
            <person name="Oren A."/>
            <person name="Chaudhuri R.R."/>
            <person name="La Ragione R."/>
            <person name="Hildebrand F."/>
            <person name="Pallen M.J."/>
        </authorList>
    </citation>
    <scope>NUCLEOTIDE SEQUENCE</scope>
    <source>
        <strain evidence="1">ChiHjej8B7-25341</strain>
    </source>
</reference>
<name>A0A9D2QZJ6_9FIRM</name>
<gene>
    <name evidence="1" type="ORF">H9912_12005</name>
</gene>
<reference evidence="1" key="2">
    <citation type="submission" date="2021-04" db="EMBL/GenBank/DDBJ databases">
        <authorList>
            <person name="Gilroy R."/>
        </authorList>
    </citation>
    <scope>NUCLEOTIDE SEQUENCE</scope>
    <source>
        <strain evidence="1">ChiHjej8B7-25341</strain>
    </source>
</reference>
<accession>A0A9D2QZJ6</accession>